<evidence type="ECO:0000313" key="1">
    <source>
        <dbReference type="EMBL" id="KAA1105236.1"/>
    </source>
</evidence>
<dbReference type="AlphaFoldDB" id="A0A5B0PVY5"/>
<evidence type="ECO:0000313" key="2">
    <source>
        <dbReference type="Proteomes" id="UP000325313"/>
    </source>
</evidence>
<dbReference type="Proteomes" id="UP000325313">
    <property type="component" value="Unassembled WGS sequence"/>
</dbReference>
<proteinExistence type="predicted"/>
<name>A0A5B0PVY5_PUCGR</name>
<organism evidence="1 2">
    <name type="scientific">Puccinia graminis f. sp. tritici</name>
    <dbReference type="NCBI Taxonomy" id="56615"/>
    <lineage>
        <taxon>Eukaryota</taxon>
        <taxon>Fungi</taxon>
        <taxon>Dikarya</taxon>
        <taxon>Basidiomycota</taxon>
        <taxon>Pucciniomycotina</taxon>
        <taxon>Pucciniomycetes</taxon>
        <taxon>Pucciniales</taxon>
        <taxon>Pucciniaceae</taxon>
        <taxon>Puccinia</taxon>
    </lineage>
</organism>
<dbReference type="EMBL" id="VDEP01000311">
    <property type="protein sequence ID" value="KAA1105236.1"/>
    <property type="molecule type" value="Genomic_DNA"/>
</dbReference>
<gene>
    <name evidence="1" type="ORF">PGTUg99_017955</name>
</gene>
<comment type="caution">
    <text evidence="1">The sequence shown here is derived from an EMBL/GenBank/DDBJ whole genome shotgun (WGS) entry which is preliminary data.</text>
</comment>
<protein>
    <submittedName>
        <fullName evidence="1">Uncharacterized protein</fullName>
    </submittedName>
</protein>
<accession>A0A5B0PVY5</accession>
<sequence length="155" mass="17450">MILELSDYPSPPTISALNSYRSVSRLAPRREFWITLESRKAAILNMFNPLISLFPFPFLDSTNFQSFNLDSWISNHPSHSTSDNSQAKQWISSYAILLRDFSGHWVYSLFSMIVDPSTASDVVLDARIMMPVCHSGCRSRVAIISSSLFPVILAS</sequence>
<reference evidence="1 2" key="1">
    <citation type="submission" date="2019-05" db="EMBL/GenBank/DDBJ databases">
        <title>Emergence of the Ug99 lineage of the wheat stem rust pathogen through somatic hybridization.</title>
        <authorList>
            <person name="Li F."/>
            <person name="Upadhyaya N.M."/>
            <person name="Sperschneider J."/>
            <person name="Matny O."/>
            <person name="Nguyen-Phuc H."/>
            <person name="Mago R."/>
            <person name="Raley C."/>
            <person name="Miller M.E."/>
            <person name="Silverstein K.A.T."/>
            <person name="Henningsen E."/>
            <person name="Hirsch C.D."/>
            <person name="Visser B."/>
            <person name="Pretorius Z.A."/>
            <person name="Steffenson B.J."/>
            <person name="Schwessinger B."/>
            <person name="Dodds P.N."/>
            <person name="Figueroa M."/>
        </authorList>
    </citation>
    <scope>NUCLEOTIDE SEQUENCE [LARGE SCALE GENOMIC DNA]</scope>
    <source>
        <strain evidence="1 2">Ug99</strain>
    </source>
</reference>